<evidence type="ECO:0000256" key="1">
    <source>
        <dbReference type="ARBA" id="ARBA00001772"/>
    </source>
</evidence>
<evidence type="ECO:0000256" key="3">
    <source>
        <dbReference type="ARBA" id="ARBA00010541"/>
    </source>
</evidence>
<evidence type="ECO:0000256" key="13">
    <source>
        <dbReference type="ARBA" id="ARBA00032850"/>
    </source>
</evidence>
<evidence type="ECO:0000313" key="18">
    <source>
        <dbReference type="EMBL" id="CAG7598609.1"/>
    </source>
</evidence>
<sequence>MSIYPVRRFLLAVAITICIPLVYLCAAGAPSASHLPDFTDLVDKVGPAVINIRTATHAQQQGLTSPPLGLDDGDMSEFFRRFFGIPLPQQPGKPDSPRGGGTGGTVDPSDSEQSSGVGSGFILSADGYVMTNAHVVHDADAIYVTLTDKREFKAKLIGVDERTDVALVKINAKNLPTVMISDSNMVRVGEWVVAIGSPFGLENTVTAGIVSAKGRDTGDYLPFIQTDVAVNPGNSGGPLINMKGEVIGINSQIYSRTGGYMGISFAIPIDEAIRVADQLKVNGRVVRGRIAVAISEVTKEVSDSLGLAKARGALVSSIEINGPADKAGVQPGDIILKFNGRNVSTATDLPRMIGETKPGIQVTLTIWRKGKIKDLFVVVAEMQPDITMQVKTDRRSPEKEREFNQLGLAISDLSPEQLKSMHLKGGVQIDDVYGPGTRTGLQRGDIILRIGDIDVLNTKQFELLVQKLKPQKSIALLVRRGDNTQFIPVRPRAEPAQK</sequence>
<protein>
    <recommendedName>
        <fullName evidence="5">Probable periplasmic serine endoprotease DegP-like</fullName>
        <ecNumber evidence="4">3.4.21.107</ecNumber>
    </recommendedName>
    <alternativeName>
        <fullName evidence="13">Protease Do</fullName>
    </alternativeName>
</protein>
<reference evidence="18" key="1">
    <citation type="submission" date="2021-06" db="EMBL/GenBank/DDBJ databases">
        <authorList>
            <person name="Szabo G."/>
        </authorList>
    </citation>
    <scope>NUCLEOTIDE SEQUENCE</scope>
    <source>
        <strain evidence="18">MYVALT</strain>
    </source>
</reference>
<evidence type="ECO:0000256" key="10">
    <source>
        <dbReference type="ARBA" id="ARBA00022801"/>
    </source>
</evidence>
<comment type="catalytic activity">
    <reaction evidence="1">
        <text>Acts on substrates that are at least partially unfolded. The cleavage site P1 residue is normally between a pair of hydrophobic residues, such as Val-|-Val.</text>
        <dbReference type="EC" id="3.4.21.107"/>
    </reaction>
</comment>
<evidence type="ECO:0000256" key="6">
    <source>
        <dbReference type="ARBA" id="ARBA00022670"/>
    </source>
</evidence>
<accession>A0A916JSC3</accession>
<feature type="domain" description="PDZ" evidence="17">
    <location>
        <begin position="291"/>
        <end position="347"/>
    </location>
</feature>
<dbReference type="NCBIfam" id="TIGR02037">
    <property type="entry name" value="degP_htrA_DO"/>
    <property type="match status" value="1"/>
</dbReference>
<dbReference type="PANTHER" id="PTHR22939">
    <property type="entry name" value="SERINE PROTEASE FAMILY S1C HTRA-RELATED"/>
    <property type="match status" value="1"/>
</dbReference>
<evidence type="ECO:0000256" key="15">
    <source>
        <dbReference type="PIRSR" id="PIRSR611782-2"/>
    </source>
</evidence>
<evidence type="ECO:0000256" key="9">
    <source>
        <dbReference type="ARBA" id="ARBA00022764"/>
    </source>
</evidence>
<evidence type="ECO:0000256" key="4">
    <source>
        <dbReference type="ARBA" id="ARBA00013035"/>
    </source>
</evidence>
<dbReference type="EC" id="3.4.21.107" evidence="4"/>
<feature type="region of interest" description="Disordered" evidence="16">
    <location>
        <begin position="85"/>
        <end position="116"/>
    </location>
</feature>
<evidence type="ECO:0000256" key="12">
    <source>
        <dbReference type="ARBA" id="ARBA00023016"/>
    </source>
</evidence>
<evidence type="ECO:0000259" key="17">
    <source>
        <dbReference type="PROSITE" id="PS50106"/>
    </source>
</evidence>
<keyword evidence="7" id="KW-0732">Signal</keyword>
<evidence type="ECO:0000256" key="8">
    <source>
        <dbReference type="ARBA" id="ARBA00022737"/>
    </source>
</evidence>
<dbReference type="RefSeq" id="WP_216796593.1">
    <property type="nucleotide sequence ID" value="NZ_OU343031.1"/>
</dbReference>
<dbReference type="KEGG" id="vtr:MYVALT_G_02810"/>
<dbReference type="Proteomes" id="UP000693996">
    <property type="component" value="Chromosome"/>
</dbReference>
<keyword evidence="11" id="KW-0720">Serine protease</keyword>
<proteinExistence type="inferred from homology"/>
<dbReference type="PANTHER" id="PTHR22939:SF130">
    <property type="entry name" value="PERIPLASMIC SERINE ENDOPROTEASE DEGP-LIKE-RELATED"/>
    <property type="match status" value="1"/>
</dbReference>
<keyword evidence="12" id="KW-0346">Stress response</keyword>
<dbReference type="GO" id="GO:0042597">
    <property type="term" value="C:periplasmic space"/>
    <property type="evidence" value="ECO:0007669"/>
    <property type="project" value="UniProtKB-SubCell"/>
</dbReference>
<dbReference type="SMART" id="SM00228">
    <property type="entry name" value="PDZ"/>
    <property type="match status" value="2"/>
</dbReference>
<dbReference type="EMBL" id="OU343031">
    <property type="protein sequence ID" value="CAG7598609.1"/>
    <property type="molecule type" value="Genomic_DNA"/>
</dbReference>
<keyword evidence="8" id="KW-0677">Repeat</keyword>
<feature type="active site" description="Charge relay system" evidence="14">
    <location>
        <position position="134"/>
    </location>
</feature>
<feature type="binding site" evidence="15">
    <location>
        <begin position="233"/>
        <end position="235"/>
    </location>
    <ligand>
        <name>substrate</name>
    </ligand>
</feature>
<name>A0A916JSC3_9BURK</name>
<organism evidence="18 19">
    <name type="scientific">Candidatus Vallotiella hemipterorum</name>
    <dbReference type="NCBI Taxonomy" id="1177213"/>
    <lineage>
        <taxon>Bacteria</taxon>
        <taxon>Pseudomonadati</taxon>
        <taxon>Pseudomonadota</taxon>
        <taxon>Betaproteobacteria</taxon>
        <taxon>Burkholderiales</taxon>
        <taxon>Burkholderiaceae</taxon>
        <taxon>Candidatus Vallotiella</taxon>
    </lineage>
</organism>
<evidence type="ECO:0000256" key="11">
    <source>
        <dbReference type="ARBA" id="ARBA00022825"/>
    </source>
</evidence>
<evidence type="ECO:0000256" key="2">
    <source>
        <dbReference type="ARBA" id="ARBA00004418"/>
    </source>
</evidence>
<dbReference type="Pfam" id="PF13365">
    <property type="entry name" value="Trypsin_2"/>
    <property type="match status" value="1"/>
</dbReference>
<evidence type="ECO:0000256" key="16">
    <source>
        <dbReference type="SAM" id="MobiDB-lite"/>
    </source>
</evidence>
<evidence type="ECO:0000256" key="7">
    <source>
        <dbReference type="ARBA" id="ARBA00022729"/>
    </source>
</evidence>
<dbReference type="PROSITE" id="PS50106">
    <property type="entry name" value="PDZ"/>
    <property type="match status" value="1"/>
</dbReference>
<feature type="active site" description="Charge relay system" evidence="14">
    <location>
        <position position="235"/>
    </location>
</feature>
<gene>
    <name evidence="18" type="ORF">MYVALT_G_02810</name>
</gene>
<dbReference type="FunFam" id="2.40.10.120:FF:000007">
    <property type="entry name" value="Periplasmic serine endoprotease DegP-like"/>
    <property type="match status" value="1"/>
</dbReference>
<dbReference type="Pfam" id="PF13180">
    <property type="entry name" value="PDZ_2"/>
    <property type="match status" value="1"/>
</dbReference>
<dbReference type="CDD" id="cd10839">
    <property type="entry name" value="cpPDZ1_DegP-like"/>
    <property type="match status" value="1"/>
</dbReference>
<dbReference type="GO" id="GO:0006508">
    <property type="term" value="P:proteolysis"/>
    <property type="evidence" value="ECO:0007669"/>
    <property type="project" value="UniProtKB-KW"/>
</dbReference>
<feature type="active site" description="Charge relay system" evidence="14">
    <location>
        <position position="164"/>
    </location>
</feature>
<comment type="similarity">
    <text evidence="3">Belongs to the peptidase S1C family.</text>
</comment>
<keyword evidence="9" id="KW-0574">Periplasm</keyword>
<comment type="subcellular location">
    <subcellularLocation>
        <location evidence="2">Periplasm</location>
    </subcellularLocation>
</comment>
<dbReference type="AlphaFoldDB" id="A0A916JSC3"/>
<dbReference type="InterPro" id="IPR011782">
    <property type="entry name" value="Pept_S1C_Do"/>
</dbReference>
<feature type="binding site" evidence="15">
    <location>
        <position position="164"/>
    </location>
    <ligand>
        <name>substrate</name>
    </ligand>
</feature>
<dbReference type="InterPro" id="IPR001478">
    <property type="entry name" value="PDZ"/>
</dbReference>
<evidence type="ECO:0000256" key="14">
    <source>
        <dbReference type="PIRSR" id="PIRSR611782-1"/>
    </source>
</evidence>
<keyword evidence="6" id="KW-0645">Protease</keyword>
<evidence type="ECO:0000256" key="5">
    <source>
        <dbReference type="ARBA" id="ARBA00013958"/>
    </source>
</evidence>
<feature type="binding site" evidence="15">
    <location>
        <position position="134"/>
    </location>
    <ligand>
        <name>substrate</name>
    </ligand>
</feature>
<evidence type="ECO:0000313" key="19">
    <source>
        <dbReference type="Proteomes" id="UP000693996"/>
    </source>
</evidence>
<keyword evidence="10 18" id="KW-0378">Hydrolase</keyword>
<dbReference type="GO" id="GO:0004252">
    <property type="term" value="F:serine-type endopeptidase activity"/>
    <property type="evidence" value="ECO:0007669"/>
    <property type="project" value="InterPro"/>
</dbReference>
<keyword evidence="19" id="KW-1185">Reference proteome</keyword>